<feature type="compositionally biased region" description="Polar residues" evidence="1">
    <location>
        <begin position="29"/>
        <end position="46"/>
    </location>
</feature>
<dbReference type="Proteomes" id="UP001159641">
    <property type="component" value="Unassembled WGS sequence"/>
</dbReference>
<accession>A0AB34GE67</accession>
<evidence type="ECO:0000313" key="2">
    <source>
        <dbReference type="EMBL" id="KAJ8778412.1"/>
    </source>
</evidence>
<evidence type="ECO:0000256" key="1">
    <source>
        <dbReference type="SAM" id="MobiDB-lite"/>
    </source>
</evidence>
<dbReference type="EMBL" id="JAIQCJ010002244">
    <property type="protein sequence ID" value="KAJ8778412.1"/>
    <property type="molecule type" value="Genomic_DNA"/>
</dbReference>
<gene>
    <name evidence="2" type="ORF">J1605_013599</name>
</gene>
<sequence>MAQPFPGCERRGPRRRQPRAQPTLRPGRSLSTPPRASSPGTAQTPTGKCFPVPAAGFCAGTVRETDTLLEAEALATGRRATCPGPDARDPPGPRGAPGEAAAAPAASLGGWRRFPDGRTEPENPDGGDPMERRPAPAPGSRRTSQGWWQRIRRAVARKTQGCQESRDLR</sequence>
<dbReference type="AlphaFoldDB" id="A0AB34GE67"/>
<comment type="caution">
    <text evidence="2">The sequence shown here is derived from an EMBL/GenBank/DDBJ whole genome shotgun (WGS) entry which is preliminary data.</text>
</comment>
<evidence type="ECO:0000313" key="3">
    <source>
        <dbReference type="Proteomes" id="UP001159641"/>
    </source>
</evidence>
<name>A0AB34GE67_ESCRO</name>
<feature type="region of interest" description="Disordered" evidence="1">
    <location>
        <begin position="1"/>
        <end position="54"/>
    </location>
</feature>
<reference evidence="2 3" key="1">
    <citation type="submission" date="2022-11" db="EMBL/GenBank/DDBJ databases">
        <title>Whole genome sequence of Eschrichtius robustus ER-17-0199.</title>
        <authorList>
            <person name="Bruniche-Olsen A."/>
            <person name="Black A.N."/>
            <person name="Fields C.J."/>
            <person name="Walden K."/>
            <person name="Dewoody J.A."/>
        </authorList>
    </citation>
    <scope>NUCLEOTIDE SEQUENCE [LARGE SCALE GENOMIC DNA]</scope>
    <source>
        <strain evidence="2">ER-17-0199</strain>
        <tissue evidence="2">Blubber</tissue>
    </source>
</reference>
<keyword evidence="3" id="KW-1185">Reference proteome</keyword>
<proteinExistence type="predicted"/>
<organism evidence="2 3">
    <name type="scientific">Eschrichtius robustus</name>
    <name type="common">California gray whale</name>
    <name type="synonym">Eschrichtius gibbosus</name>
    <dbReference type="NCBI Taxonomy" id="9764"/>
    <lineage>
        <taxon>Eukaryota</taxon>
        <taxon>Metazoa</taxon>
        <taxon>Chordata</taxon>
        <taxon>Craniata</taxon>
        <taxon>Vertebrata</taxon>
        <taxon>Euteleostomi</taxon>
        <taxon>Mammalia</taxon>
        <taxon>Eutheria</taxon>
        <taxon>Laurasiatheria</taxon>
        <taxon>Artiodactyla</taxon>
        <taxon>Whippomorpha</taxon>
        <taxon>Cetacea</taxon>
        <taxon>Mysticeti</taxon>
        <taxon>Eschrichtiidae</taxon>
        <taxon>Eschrichtius</taxon>
    </lineage>
</organism>
<protein>
    <submittedName>
        <fullName evidence="2">Uncharacterized protein</fullName>
    </submittedName>
</protein>
<feature type="compositionally biased region" description="Low complexity" evidence="1">
    <location>
        <begin position="96"/>
        <end position="106"/>
    </location>
</feature>
<feature type="region of interest" description="Disordered" evidence="1">
    <location>
        <begin position="76"/>
        <end position="148"/>
    </location>
</feature>